<dbReference type="PIRSF" id="PIRSF016817">
    <property type="entry name" value="UCP016817_carboligase"/>
    <property type="match status" value="1"/>
</dbReference>
<dbReference type="InterPro" id="IPR003806">
    <property type="entry name" value="ATP-grasp_PylC-type"/>
</dbReference>
<dbReference type="InterPro" id="IPR011761">
    <property type="entry name" value="ATP-grasp"/>
</dbReference>
<dbReference type="PANTHER" id="PTHR43055:SF1">
    <property type="entry name" value="FORMATE-DEPENDENT PHOSPHORIBOSYLGLYCINAMIDE FORMYLTRANSFERASE"/>
    <property type="match status" value="1"/>
</dbReference>
<feature type="domain" description="ATP-grasp" evidence="5">
    <location>
        <begin position="192"/>
        <end position="263"/>
    </location>
</feature>
<sequence length="341" mass="38308">MPEKVLLIGTNVRNVAESAKKAGYEVYAITKFPDLDLKLYCEEVYEICGDVREHAEKVAQEKNAKVVLCSNAETLEVNAELLCNEPRVAKRIVDKLNFYKTLEKCGIPHPELLKKPEEKTIVKPRFGGGGEGIKFGNKANGDFILQRFVEGIPCSVSLMCGKEIIPIACNYIFSGWKEMNAEGFRYSGNLTPLKVSGEKIKKLEKLAIETAELFELRGSVGVDFVLADEAYVLELNPRFQGSLDSVEMSCDVNLFSMHVRAFEGRRVEKPVAKRFAIRAILFAHENMVVKRDLTGNPFYADVPFGFYKKGEPLVSILACGDYGEVLRKVIERRDLFLKFVS</sequence>
<evidence type="ECO:0000256" key="2">
    <source>
        <dbReference type="ARBA" id="ARBA00022741"/>
    </source>
</evidence>
<dbReference type="InterPro" id="IPR016677">
    <property type="entry name" value="UCP016817_carboligase"/>
</dbReference>
<dbReference type="Gene3D" id="3.30.470.20">
    <property type="entry name" value="ATP-grasp fold, B domain"/>
    <property type="match status" value="1"/>
</dbReference>
<dbReference type="GO" id="GO:0016874">
    <property type="term" value="F:ligase activity"/>
    <property type="evidence" value="ECO:0007669"/>
    <property type="project" value="UniProtKB-KW"/>
</dbReference>
<proteinExistence type="predicted"/>
<dbReference type="GO" id="GO:0005829">
    <property type="term" value="C:cytosol"/>
    <property type="evidence" value="ECO:0007669"/>
    <property type="project" value="TreeGrafter"/>
</dbReference>
<name>A0A7J3M1P4_ARCFL</name>
<evidence type="ECO:0000256" key="1">
    <source>
        <dbReference type="ARBA" id="ARBA00022598"/>
    </source>
</evidence>
<evidence type="ECO:0000256" key="3">
    <source>
        <dbReference type="ARBA" id="ARBA00022840"/>
    </source>
</evidence>
<dbReference type="SUPFAM" id="SSF56059">
    <property type="entry name" value="Glutathione synthetase ATP-binding domain-like"/>
    <property type="match status" value="1"/>
</dbReference>
<gene>
    <name evidence="6" type="ORF">ENT52_02865</name>
</gene>
<dbReference type="GO" id="GO:0005524">
    <property type="term" value="F:ATP binding"/>
    <property type="evidence" value="ECO:0007669"/>
    <property type="project" value="UniProtKB-UniRule"/>
</dbReference>
<dbReference type="PROSITE" id="PS50975">
    <property type="entry name" value="ATP_GRASP"/>
    <property type="match status" value="1"/>
</dbReference>
<organism evidence="6">
    <name type="scientific">Archaeoglobus fulgidus</name>
    <dbReference type="NCBI Taxonomy" id="2234"/>
    <lineage>
        <taxon>Archaea</taxon>
        <taxon>Methanobacteriati</taxon>
        <taxon>Methanobacteriota</taxon>
        <taxon>Archaeoglobi</taxon>
        <taxon>Archaeoglobales</taxon>
        <taxon>Archaeoglobaceae</taxon>
        <taxon>Archaeoglobus</taxon>
    </lineage>
</organism>
<comment type="caution">
    <text evidence="6">The sequence shown here is derived from an EMBL/GenBank/DDBJ whole genome shotgun (WGS) entry which is preliminary data.</text>
</comment>
<evidence type="ECO:0000313" key="6">
    <source>
        <dbReference type="EMBL" id="HGT82648.1"/>
    </source>
</evidence>
<keyword evidence="3 4" id="KW-0067">ATP-binding</keyword>
<evidence type="ECO:0000256" key="4">
    <source>
        <dbReference type="PROSITE-ProRule" id="PRU00409"/>
    </source>
</evidence>
<evidence type="ECO:0000259" key="5">
    <source>
        <dbReference type="PROSITE" id="PS50975"/>
    </source>
</evidence>
<dbReference type="EMBL" id="DSYZ01000067">
    <property type="protein sequence ID" value="HGT82648.1"/>
    <property type="molecule type" value="Genomic_DNA"/>
</dbReference>
<dbReference type="AlphaFoldDB" id="A0A7J3M1P4"/>
<keyword evidence="2 4" id="KW-0547">Nucleotide-binding</keyword>
<reference evidence="6" key="1">
    <citation type="journal article" date="2020" name="mSystems">
        <title>Genome- and Community-Level Interaction Insights into Carbon Utilization and Element Cycling Functions of Hydrothermarchaeota in Hydrothermal Sediment.</title>
        <authorList>
            <person name="Zhou Z."/>
            <person name="Liu Y."/>
            <person name="Xu W."/>
            <person name="Pan J."/>
            <person name="Luo Z.H."/>
            <person name="Li M."/>
        </authorList>
    </citation>
    <scope>NUCLEOTIDE SEQUENCE [LARGE SCALE GENOMIC DNA]</scope>
    <source>
        <strain evidence="6">SpSt-587</strain>
    </source>
</reference>
<dbReference type="GO" id="GO:0046872">
    <property type="term" value="F:metal ion binding"/>
    <property type="evidence" value="ECO:0007669"/>
    <property type="project" value="InterPro"/>
</dbReference>
<accession>A0A7J3M1P4</accession>
<dbReference type="PANTHER" id="PTHR43055">
    <property type="entry name" value="FORMATE-DEPENDENT PHOSPHORIBOSYLGLYCINAMIDE FORMYLTRANSFERASE"/>
    <property type="match status" value="1"/>
</dbReference>
<keyword evidence="1" id="KW-0436">Ligase</keyword>
<protein>
    <submittedName>
        <fullName evidence="6">ATP-grasp domain-containing protein</fullName>
    </submittedName>
</protein>
<dbReference type="Pfam" id="PF02655">
    <property type="entry name" value="ATP-grasp_3"/>
    <property type="match status" value="1"/>
</dbReference>